<dbReference type="SUPFAM" id="SSF46955">
    <property type="entry name" value="Putative DNA-binding domain"/>
    <property type="match status" value="1"/>
</dbReference>
<dbReference type="InterPro" id="IPR009061">
    <property type="entry name" value="DNA-bd_dom_put_sf"/>
</dbReference>
<dbReference type="PANTHER" id="PTHR30204">
    <property type="entry name" value="REDOX-CYCLING DRUG-SENSING TRANSCRIPTIONAL ACTIVATOR SOXR"/>
    <property type="match status" value="1"/>
</dbReference>
<dbReference type="GO" id="GO:0003700">
    <property type="term" value="F:DNA-binding transcription factor activity"/>
    <property type="evidence" value="ECO:0007669"/>
    <property type="project" value="InterPro"/>
</dbReference>
<evidence type="ECO:0000259" key="2">
    <source>
        <dbReference type="PROSITE" id="PS50937"/>
    </source>
</evidence>
<dbReference type="InterPro" id="IPR047057">
    <property type="entry name" value="MerR_fam"/>
</dbReference>
<gene>
    <name evidence="3" type="ORF">SAMN04489730_6067</name>
</gene>
<dbReference type="InterPro" id="IPR000551">
    <property type="entry name" value="MerR-type_HTH_dom"/>
</dbReference>
<accession>A0A1K1SLJ2</accession>
<evidence type="ECO:0000256" key="1">
    <source>
        <dbReference type="ARBA" id="ARBA00023125"/>
    </source>
</evidence>
<dbReference type="Pfam" id="PF13411">
    <property type="entry name" value="MerR_1"/>
    <property type="match status" value="1"/>
</dbReference>
<dbReference type="EMBL" id="FPJG01000006">
    <property type="protein sequence ID" value="SFW85195.1"/>
    <property type="molecule type" value="Genomic_DNA"/>
</dbReference>
<dbReference type="STRING" id="546364.SAMN04489730_6067"/>
<keyword evidence="4" id="KW-1185">Reference proteome</keyword>
<dbReference type="PANTHER" id="PTHR30204:SF93">
    <property type="entry name" value="HTH MERR-TYPE DOMAIN-CONTAINING PROTEIN"/>
    <property type="match status" value="1"/>
</dbReference>
<dbReference type="RefSeq" id="WP_072482255.1">
    <property type="nucleotide sequence ID" value="NZ_FPJG01000006.1"/>
</dbReference>
<feature type="domain" description="HTH merR-type" evidence="2">
    <location>
        <begin position="11"/>
        <end position="79"/>
    </location>
</feature>
<evidence type="ECO:0000313" key="4">
    <source>
        <dbReference type="Proteomes" id="UP000182740"/>
    </source>
</evidence>
<name>A0A1K1SLJ2_9PSEU</name>
<reference evidence="4" key="1">
    <citation type="submission" date="2016-11" db="EMBL/GenBank/DDBJ databases">
        <authorList>
            <person name="Varghese N."/>
            <person name="Submissions S."/>
        </authorList>
    </citation>
    <scope>NUCLEOTIDE SEQUENCE [LARGE SCALE GENOMIC DNA]</scope>
    <source>
        <strain evidence="4">DSM 44671</strain>
    </source>
</reference>
<dbReference type="OrthoDB" id="3387956at2"/>
<dbReference type="GO" id="GO:0003677">
    <property type="term" value="F:DNA binding"/>
    <property type="evidence" value="ECO:0007669"/>
    <property type="project" value="UniProtKB-KW"/>
</dbReference>
<dbReference type="PROSITE" id="PS50937">
    <property type="entry name" value="HTH_MERR_2"/>
    <property type="match status" value="1"/>
</dbReference>
<sequence>MSKLDDDDYPTYTTGQVAAVLGVQEAFLRSLDTAGLVSPHRSGGGHRRYTRRQLGLVVRVREHLDHGHTLAAAARIIGLEDELTAAHAEIAELRAEVARLSG</sequence>
<evidence type="ECO:0000313" key="3">
    <source>
        <dbReference type="EMBL" id="SFW85195.1"/>
    </source>
</evidence>
<organism evidence="3 4">
    <name type="scientific">Amycolatopsis australiensis</name>
    <dbReference type="NCBI Taxonomy" id="546364"/>
    <lineage>
        <taxon>Bacteria</taxon>
        <taxon>Bacillati</taxon>
        <taxon>Actinomycetota</taxon>
        <taxon>Actinomycetes</taxon>
        <taxon>Pseudonocardiales</taxon>
        <taxon>Pseudonocardiaceae</taxon>
        <taxon>Amycolatopsis</taxon>
    </lineage>
</organism>
<dbReference type="AlphaFoldDB" id="A0A1K1SLJ2"/>
<keyword evidence="1 3" id="KW-0238">DNA-binding</keyword>
<dbReference type="SMART" id="SM00422">
    <property type="entry name" value="HTH_MERR"/>
    <property type="match status" value="1"/>
</dbReference>
<proteinExistence type="predicted"/>
<protein>
    <submittedName>
        <fullName evidence="3">DNA-binding transcriptional regulator, MerR family</fullName>
    </submittedName>
</protein>
<dbReference type="Proteomes" id="UP000182740">
    <property type="component" value="Unassembled WGS sequence"/>
</dbReference>
<dbReference type="Gene3D" id="1.10.1660.10">
    <property type="match status" value="1"/>
</dbReference>